<dbReference type="Pfam" id="PF01252">
    <property type="entry name" value="Peptidase_A8"/>
    <property type="match status" value="1"/>
</dbReference>
<evidence type="ECO:0000256" key="2">
    <source>
        <dbReference type="ARBA" id="ARBA00022475"/>
    </source>
</evidence>
<comment type="function">
    <text evidence="9 10">This protein specifically catalyzes the removal of signal peptides from prolipoproteins.</text>
</comment>
<evidence type="ECO:0000256" key="1">
    <source>
        <dbReference type="ARBA" id="ARBA00006139"/>
    </source>
</evidence>
<dbReference type="RefSeq" id="WP_166917510.1">
    <property type="nucleotide sequence ID" value="NZ_CP050253.1"/>
</dbReference>
<dbReference type="UniPathway" id="UPA00665"/>
<feature type="transmembrane region" description="Helical" evidence="9">
    <location>
        <begin position="92"/>
        <end position="109"/>
    </location>
</feature>
<dbReference type="InterPro" id="IPR001872">
    <property type="entry name" value="Peptidase_A8"/>
</dbReference>
<keyword evidence="6 9" id="KW-0378">Hydrolase</keyword>
<keyword evidence="13" id="KW-1185">Reference proteome</keyword>
<dbReference type="PANTHER" id="PTHR33695">
    <property type="entry name" value="LIPOPROTEIN SIGNAL PEPTIDASE"/>
    <property type="match status" value="1"/>
</dbReference>
<evidence type="ECO:0000256" key="7">
    <source>
        <dbReference type="ARBA" id="ARBA00022989"/>
    </source>
</evidence>
<keyword evidence="4 9" id="KW-0812">Transmembrane</keyword>
<dbReference type="GO" id="GO:0005886">
    <property type="term" value="C:plasma membrane"/>
    <property type="evidence" value="ECO:0007669"/>
    <property type="project" value="UniProtKB-SubCell"/>
</dbReference>
<keyword evidence="12" id="KW-0449">Lipoprotein</keyword>
<dbReference type="EC" id="3.4.23.36" evidence="9"/>
<dbReference type="GO" id="GO:0004190">
    <property type="term" value="F:aspartic-type endopeptidase activity"/>
    <property type="evidence" value="ECO:0007669"/>
    <property type="project" value="UniProtKB-UniRule"/>
</dbReference>
<name>A0A6G9IET9_9GAMM</name>
<evidence type="ECO:0000256" key="5">
    <source>
        <dbReference type="ARBA" id="ARBA00022750"/>
    </source>
</evidence>
<evidence type="ECO:0000313" key="12">
    <source>
        <dbReference type="EMBL" id="QIQ22214.1"/>
    </source>
</evidence>
<evidence type="ECO:0000256" key="4">
    <source>
        <dbReference type="ARBA" id="ARBA00022692"/>
    </source>
</evidence>
<evidence type="ECO:0000256" key="6">
    <source>
        <dbReference type="ARBA" id="ARBA00022801"/>
    </source>
</evidence>
<dbReference type="PRINTS" id="PR00781">
    <property type="entry name" value="LIPOSIGPTASE"/>
</dbReference>
<evidence type="ECO:0000256" key="3">
    <source>
        <dbReference type="ARBA" id="ARBA00022670"/>
    </source>
</evidence>
<protein>
    <recommendedName>
        <fullName evidence="9">Lipoprotein signal peptidase</fullName>
        <ecNumber evidence="9">3.4.23.36</ecNumber>
    </recommendedName>
    <alternativeName>
        <fullName evidence="9">Prolipoprotein signal peptidase</fullName>
    </alternativeName>
    <alternativeName>
        <fullName evidence="9">Signal peptidase II</fullName>
        <shortName evidence="9">SPase II</shortName>
    </alternativeName>
</protein>
<feature type="transmembrane region" description="Helical" evidence="9">
    <location>
        <begin position="12"/>
        <end position="34"/>
    </location>
</feature>
<feature type="active site" evidence="9">
    <location>
        <position position="119"/>
    </location>
</feature>
<feature type="transmembrane region" description="Helical" evidence="9">
    <location>
        <begin position="54"/>
        <end position="80"/>
    </location>
</feature>
<sequence>MQQTTKSNGLNWLALSVIIFLVDVGSKFIVLSQFDLYDSVNLLPFFSLTYVQNFGAAFSFFLGQRWILAIIAIAMSLFIIRLLYKSPKEEKLANCSYALILGGAIGNLFDRLYHGFVVDFFDFFIGTWHYPIFNIADIAICVGVGLLLISSFMSKKREKQE</sequence>
<feature type="active site" evidence="9">
    <location>
        <position position="137"/>
    </location>
</feature>
<comment type="pathway">
    <text evidence="9">Protein modification; lipoprotein biosynthesis (signal peptide cleavage).</text>
</comment>
<accession>A0A6G9IET9</accession>
<dbReference type="InParanoid" id="A0A6G9IET9"/>
<proteinExistence type="inferred from homology"/>
<dbReference type="EMBL" id="CP050253">
    <property type="protein sequence ID" value="QIQ22214.1"/>
    <property type="molecule type" value="Genomic_DNA"/>
</dbReference>
<dbReference type="KEGG" id="orb:IPMB12_11255"/>
<reference evidence="12 13" key="1">
    <citation type="submission" date="2020-03" db="EMBL/GenBank/DDBJ databases">
        <title>Complete genome sequence of Orbus sp. IPMB12 (BCRC 80908).</title>
        <authorList>
            <person name="Lo W.-S."/>
            <person name="Chang T.-H."/>
            <person name="Kuo C.-H."/>
        </authorList>
    </citation>
    <scope>NUCLEOTIDE SEQUENCE [LARGE SCALE GENOMIC DNA]</scope>
    <source>
        <strain evidence="12 13">IPMB12</strain>
    </source>
</reference>
<feature type="transmembrane region" description="Helical" evidence="9">
    <location>
        <begin position="129"/>
        <end position="149"/>
    </location>
</feature>
<evidence type="ECO:0000256" key="8">
    <source>
        <dbReference type="ARBA" id="ARBA00023136"/>
    </source>
</evidence>
<dbReference type="NCBIfam" id="TIGR00077">
    <property type="entry name" value="lspA"/>
    <property type="match status" value="1"/>
</dbReference>
<comment type="subcellular location">
    <subcellularLocation>
        <location evidence="9">Cell membrane</location>
        <topology evidence="9">Multi-pass membrane protein</topology>
    </subcellularLocation>
</comment>
<comment type="similarity">
    <text evidence="1 9 11">Belongs to the peptidase A8 family.</text>
</comment>
<dbReference type="Proteomes" id="UP000501168">
    <property type="component" value="Chromosome"/>
</dbReference>
<comment type="catalytic activity">
    <reaction evidence="9 10">
        <text>Release of signal peptides from bacterial membrane prolipoproteins. Hydrolyzes -Xaa-Yaa-Zaa-|-(S,diacylglyceryl)Cys-, in which Xaa is hydrophobic (preferably Leu), and Yaa (Ala or Ser) and Zaa (Gly or Ala) have small, neutral side chains.</text>
        <dbReference type="EC" id="3.4.23.36"/>
    </reaction>
</comment>
<keyword evidence="8 9" id="KW-0472">Membrane</keyword>
<dbReference type="PROSITE" id="PS00855">
    <property type="entry name" value="SPASE_II"/>
    <property type="match status" value="1"/>
</dbReference>
<dbReference type="GO" id="GO:0006508">
    <property type="term" value="P:proteolysis"/>
    <property type="evidence" value="ECO:0007669"/>
    <property type="project" value="UniProtKB-KW"/>
</dbReference>
<evidence type="ECO:0000256" key="9">
    <source>
        <dbReference type="HAMAP-Rule" id="MF_00161"/>
    </source>
</evidence>
<dbReference type="PANTHER" id="PTHR33695:SF1">
    <property type="entry name" value="LIPOPROTEIN SIGNAL PEPTIDASE"/>
    <property type="match status" value="1"/>
</dbReference>
<evidence type="ECO:0000256" key="10">
    <source>
        <dbReference type="RuleBase" id="RU000594"/>
    </source>
</evidence>
<evidence type="ECO:0000313" key="13">
    <source>
        <dbReference type="Proteomes" id="UP000501168"/>
    </source>
</evidence>
<organism evidence="12 13">
    <name type="scientific">Zophobihabitans entericus</name>
    <dbReference type="NCBI Taxonomy" id="1635327"/>
    <lineage>
        <taxon>Bacteria</taxon>
        <taxon>Pseudomonadati</taxon>
        <taxon>Pseudomonadota</taxon>
        <taxon>Gammaproteobacteria</taxon>
        <taxon>Orbales</taxon>
        <taxon>Orbaceae</taxon>
        <taxon>Zophobihabitans</taxon>
    </lineage>
</organism>
<keyword evidence="7 9" id="KW-1133">Transmembrane helix</keyword>
<gene>
    <name evidence="9 12" type="primary">lspA</name>
    <name evidence="12" type="ORF">IPMB12_11255</name>
</gene>
<keyword evidence="2 9" id="KW-1003">Cell membrane</keyword>
<dbReference type="FunCoup" id="A0A6G9IET9">
    <property type="interactions" value="326"/>
</dbReference>
<keyword evidence="5 9" id="KW-0064">Aspartyl protease</keyword>
<dbReference type="HAMAP" id="MF_00161">
    <property type="entry name" value="LspA"/>
    <property type="match status" value="1"/>
</dbReference>
<dbReference type="AlphaFoldDB" id="A0A6G9IET9"/>
<evidence type="ECO:0000256" key="11">
    <source>
        <dbReference type="RuleBase" id="RU004181"/>
    </source>
</evidence>
<keyword evidence="3 9" id="KW-0645">Protease</keyword>